<evidence type="ECO:0000259" key="2">
    <source>
        <dbReference type="Pfam" id="PF12850"/>
    </source>
</evidence>
<dbReference type="KEGG" id="msv:Mesil_1782"/>
<evidence type="ECO:0000313" key="4">
    <source>
        <dbReference type="Proteomes" id="UP000001916"/>
    </source>
</evidence>
<dbReference type="RefSeq" id="WP_013158217.1">
    <property type="nucleotide sequence ID" value="NC_014212.1"/>
</dbReference>
<dbReference type="InterPro" id="IPR029052">
    <property type="entry name" value="Metallo-depent_PP-like"/>
</dbReference>
<dbReference type="InterPro" id="IPR011152">
    <property type="entry name" value="Pesterase_MJ0912"/>
</dbReference>
<dbReference type="InterPro" id="IPR050126">
    <property type="entry name" value="Ap4A_hydrolase"/>
</dbReference>
<evidence type="ECO:0000256" key="1">
    <source>
        <dbReference type="ARBA" id="ARBA00008950"/>
    </source>
</evidence>
<dbReference type="GO" id="GO:0005737">
    <property type="term" value="C:cytoplasm"/>
    <property type="evidence" value="ECO:0007669"/>
    <property type="project" value="TreeGrafter"/>
</dbReference>
<name>D7BFV7_ALLS1</name>
<dbReference type="AlphaFoldDB" id="D7BFV7"/>
<dbReference type="CDD" id="cd00838">
    <property type="entry name" value="MPP_superfamily"/>
    <property type="match status" value="1"/>
</dbReference>
<reference evidence="3 4" key="1">
    <citation type="journal article" date="2010" name="Stand. Genomic Sci.">
        <title>Complete genome sequence of Meiothermus silvanus type strain (VI-R2).</title>
        <authorList>
            <person name="Sikorski J."/>
            <person name="Tindall B.J."/>
            <person name="Lowry S."/>
            <person name="Lucas S."/>
            <person name="Nolan M."/>
            <person name="Copeland A."/>
            <person name="Glavina Del Rio T."/>
            <person name="Tice H."/>
            <person name="Cheng J.F."/>
            <person name="Han C."/>
            <person name="Pitluck S."/>
            <person name="Liolios K."/>
            <person name="Ivanova N."/>
            <person name="Mavromatis K."/>
            <person name="Mikhailova N."/>
            <person name="Pati A."/>
            <person name="Goodwin L."/>
            <person name="Chen A."/>
            <person name="Palaniappan K."/>
            <person name="Land M."/>
            <person name="Hauser L."/>
            <person name="Chang Y.J."/>
            <person name="Jeffries C.D."/>
            <person name="Rohde M."/>
            <person name="Goker M."/>
            <person name="Woyke T."/>
            <person name="Bristow J."/>
            <person name="Eisen J.A."/>
            <person name="Markowitz V."/>
            <person name="Hugenholtz P."/>
            <person name="Kyrpides N.C."/>
            <person name="Klenk H.P."/>
            <person name="Lapidus A."/>
        </authorList>
    </citation>
    <scope>NUCLEOTIDE SEQUENCE [LARGE SCALE GENOMIC DNA]</scope>
    <source>
        <strain evidence="4">ATCC 700542 / DSM 9946 / VI-R2</strain>
    </source>
</reference>
<dbReference type="EMBL" id="CP002042">
    <property type="protein sequence ID" value="ADH63660.1"/>
    <property type="molecule type" value="Genomic_DNA"/>
</dbReference>
<dbReference type="STRING" id="526227.Mesil_1782"/>
<keyword evidence="4" id="KW-1185">Reference proteome</keyword>
<dbReference type="eggNOG" id="COG0639">
    <property type="taxonomic scope" value="Bacteria"/>
</dbReference>
<protein>
    <submittedName>
        <fullName evidence="3">Metallophosphoesterase</fullName>
    </submittedName>
</protein>
<dbReference type="PANTHER" id="PTHR42850:SF2">
    <property type="entry name" value="BLL5683 PROTEIN"/>
    <property type="match status" value="1"/>
</dbReference>
<dbReference type="GO" id="GO:0016791">
    <property type="term" value="F:phosphatase activity"/>
    <property type="evidence" value="ECO:0007669"/>
    <property type="project" value="TreeGrafter"/>
</dbReference>
<dbReference type="OrthoDB" id="9813918at2"/>
<proteinExistence type="inferred from homology"/>
<evidence type="ECO:0000313" key="3">
    <source>
        <dbReference type="EMBL" id="ADH63660.1"/>
    </source>
</evidence>
<dbReference type="InterPro" id="IPR024654">
    <property type="entry name" value="Calcineurin-like_PHP_lpxH"/>
</dbReference>
<dbReference type="Pfam" id="PF12850">
    <property type="entry name" value="Metallophos_2"/>
    <property type="match status" value="1"/>
</dbReference>
<comment type="similarity">
    <text evidence="1">Belongs to the metallophosphoesterase superfamily. YfcE family.</text>
</comment>
<dbReference type="Gene3D" id="3.60.21.10">
    <property type="match status" value="1"/>
</dbReference>
<accession>D7BFV7</accession>
<dbReference type="PIRSF" id="PIRSF000883">
    <property type="entry name" value="Pesterase_MJ0912"/>
    <property type="match status" value="1"/>
</dbReference>
<dbReference type="HOGENOM" id="CLU_074761_0_1_0"/>
<dbReference type="PANTHER" id="PTHR42850">
    <property type="entry name" value="METALLOPHOSPHOESTERASE"/>
    <property type="match status" value="1"/>
</dbReference>
<dbReference type="SUPFAM" id="SSF56300">
    <property type="entry name" value="Metallo-dependent phosphatases"/>
    <property type="match status" value="1"/>
</dbReference>
<feature type="domain" description="Calcineurin-like phosphoesterase" evidence="2">
    <location>
        <begin position="1"/>
        <end position="182"/>
    </location>
</feature>
<gene>
    <name evidence="3" type="ordered locus">Mesil_1782</name>
</gene>
<organism evidence="3 4">
    <name type="scientific">Allomeiothermus silvanus (strain ATCC 700542 / DSM 9946 / NBRC 106475 / NCIMB 13440 / VI-R2)</name>
    <name type="common">Thermus silvanus</name>
    <dbReference type="NCBI Taxonomy" id="526227"/>
    <lineage>
        <taxon>Bacteria</taxon>
        <taxon>Thermotogati</taxon>
        <taxon>Deinococcota</taxon>
        <taxon>Deinococci</taxon>
        <taxon>Thermales</taxon>
        <taxon>Thermaceae</taxon>
        <taxon>Allomeiothermus</taxon>
    </lineage>
</organism>
<dbReference type="Proteomes" id="UP000001916">
    <property type="component" value="Chromosome"/>
</dbReference>
<sequence length="235" mass="25667">MRIAVFSDVHGNRFALEAVLEDIRSQHPDALVNLGDQVWGAADPAGAWRLQQSLGAITVRGNTDEFLSKAGPYAELADWLKGQLEPDAPQRLMGFPVTAEVAEGEVVVAHGSLRNPSEALFLRFEGGQSHSASPQEMLAQVKAFPKARVVVVGHTHREMLQVLEGITFVNAGPVSRQFDGIPLARWVLLEKRGSGWTVGFRRVEYDVEAAARWALEHAPIGEVEAAHLRSGILPR</sequence>